<dbReference type="HOGENOM" id="CLU_1184317_0_0_5"/>
<keyword evidence="2" id="KW-0378">Hydrolase</keyword>
<proteinExistence type="predicted"/>
<dbReference type="InterPro" id="IPR005135">
    <property type="entry name" value="Endo/exonuclease/phosphatase"/>
</dbReference>
<dbReference type="STRING" id="316058.RPB_4497"/>
<sequence length="234" mass="26395">MNFVWQNLRKRGQNKAAIRSLERLVSSPSADLVLLQETFARRILEIDRLAHTVPIYVSRDLSAFVGPAIGNVAVFCDEPFVLGLTLNALTVLNVHLSAYQGAKRSQQLECMLRLLDKSINNNIVIGGDFNLAPYDRDGLFNGAFSSWTLDSERRVLRELMKRHGLFDVLGESPPQEFTIERHLRGGLVQFRCDFILCSEALRSSAQASYIHEARTGSWAFTDHSGMRLSLETRK</sequence>
<dbReference type="Gene3D" id="3.60.10.10">
    <property type="entry name" value="Endonuclease/exonuclease/phosphatase"/>
    <property type="match status" value="1"/>
</dbReference>
<evidence type="ECO:0000313" key="2">
    <source>
        <dbReference type="EMBL" id="ABD09180.1"/>
    </source>
</evidence>
<dbReference type="Pfam" id="PF03372">
    <property type="entry name" value="Exo_endo_phos"/>
    <property type="match status" value="1"/>
</dbReference>
<keyword evidence="2" id="KW-0255">Endonuclease</keyword>
<dbReference type="GO" id="GO:0004527">
    <property type="term" value="F:exonuclease activity"/>
    <property type="evidence" value="ECO:0007669"/>
    <property type="project" value="UniProtKB-KW"/>
</dbReference>
<keyword evidence="2" id="KW-0540">Nuclease</keyword>
<dbReference type="Proteomes" id="UP000008809">
    <property type="component" value="Chromosome"/>
</dbReference>
<gene>
    <name evidence="2" type="ordered locus">RPB_4497</name>
</gene>
<accession>Q2IRI0</accession>
<keyword evidence="2" id="KW-0269">Exonuclease</keyword>
<protein>
    <submittedName>
        <fullName evidence="2">Endonuclease/exonuclease/phosphatase</fullName>
    </submittedName>
</protein>
<keyword evidence="3" id="KW-1185">Reference proteome</keyword>
<dbReference type="SUPFAM" id="SSF56219">
    <property type="entry name" value="DNase I-like"/>
    <property type="match status" value="1"/>
</dbReference>
<evidence type="ECO:0000259" key="1">
    <source>
        <dbReference type="Pfam" id="PF03372"/>
    </source>
</evidence>
<organism evidence="2 3">
    <name type="scientific">Rhodopseudomonas palustris (strain HaA2)</name>
    <dbReference type="NCBI Taxonomy" id="316058"/>
    <lineage>
        <taxon>Bacteria</taxon>
        <taxon>Pseudomonadati</taxon>
        <taxon>Pseudomonadota</taxon>
        <taxon>Alphaproteobacteria</taxon>
        <taxon>Hyphomicrobiales</taxon>
        <taxon>Nitrobacteraceae</taxon>
        <taxon>Rhodopseudomonas</taxon>
    </lineage>
</organism>
<dbReference type="eggNOG" id="COG0708">
    <property type="taxonomic scope" value="Bacteria"/>
</dbReference>
<dbReference type="GO" id="GO:0004519">
    <property type="term" value="F:endonuclease activity"/>
    <property type="evidence" value="ECO:0007669"/>
    <property type="project" value="UniProtKB-KW"/>
</dbReference>
<feature type="domain" description="Endonuclease/exonuclease/phosphatase" evidence="1">
    <location>
        <begin position="12"/>
        <end position="223"/>
    </location>
</feature>
<evidence type="ECO:0000313" key="3">
    <source>
        <dbReference type="Proteomes" id="UP000008809"/>
    </source>
</evidence>
<dbReference type="InterPro" id="IPR036691">
    <property type="entry name" value="Endo/exonu/phosph_ase_sf"/>
</dbReference>
<dbReference type="EMBL" id="CP000250">
    <property type="protein sequence ID" value="ABD09180.1"/>
    <property type="molecule type" value="Genomic_DNA"/>
</dbReference>
<dbReference type="KEGG" id="rpb:RPB_4497"/>
<reference evidence="2 3" key="1">
    <citation type="submission" date="2006-01" db="EMBL/GenBank/DDBJ databases">
        <title>Complete sequence of Rhodopseudomonas palustris HaA2.</title>
        <authorList>
            <consortium name="US DOE Joint Genome Institute"/>
            <person name="Copeland A."/>
            <person name="Lucas S."/>
            <person name="Lapidus A."/>
            <person name="Barry K."/>
            <person name="Detter J.C."/>
            <person name="Glavina T."/>
            <person name="Hammon N."/>
            <person name="Israni S."/>
            <person name="Pitluck S."/>
            <person name="Chain P."/>
            <person name="Malfatti S."/>
            <person name="Shin M."/>
            <person name="Vergez L."/>
            <person name="Schmutz J."/>
            <person name="Larimer F."/>
            <person name="Land M."/>
            <person name="Hauser L."/>
            <person name="Pelletier D.A."/>
            <person name="Kyrpides N."/>
            <person name="Anderson I."/>
            <person name="Oda Y."/>
            <person name="Harwood C.S."/>
            <person name="Richardson P."/>
        </authorList>
    </citation>
    <scope>NUCLEOTIDE SEQUENCE [LARGE SCALE GENOMIC DNA]</scope>
    <source>
        <strain evidence="2 3">HaA2</strain>
    </source>
</reference>
<dbReference type="RefSeq" id="WP_011443363.1">
    <property type="nucleotide sequence ID" value="NC_007778.1"/>
</dbReference>
<dbReference type="OrthoDB" id="9796594at2"/>
<name>Q2IRI0_RHOP2</name>
<dbReference type="AlphaFoldDB" id="Q2IRI0"/>